<dbReference type="InterPro" id="IPR007759">
    <property type="entry name" value="Asxl_HARE-HTH"/>
</dbReference>
<evidence type="ECO:0000259" key="2">
    <source>
        <dbReference type="PROSITE" id="PS51913"/>
    </source>
</evidence>
<dbReference type="OrthoDB" id="9779761at2"/>
<dbReference type="Pfam" id="PF01844">
    <property type="entry name" value="HNH"/>
    <property type="match status" value="1"/>
</dbReference>
<evidence type="ECO:0000256" key="1">
    <source>
        <dbReference type="ARBA" id="ARBA00023163"/>
    </source>
</evidence>
<dbReference type="GO" id="GO:0003676">
    <property type="term" value="F:nucleic acid binding"/>
    <property type="evidence" value="ECO:0007669"/>
    <property type="project" value="InterPro"/>
</dbReference>
<dbReference type="Proteomes" id="UP000184038">
    <property type="component" value="Unassembled WGS sequence"/>
</dbReference>
<keyword evidence="1" id="KW-0804">Transcription</keyword>
<dbReference type="RefSeq" id="WP_073289752.1">
    <property type="nucleotide sequence ID" value="NZ_FRCP01000019.1"/>
</dbReference>
<keyword evidence="3" id="KW-0255">Endonuclease</keyword>
<keyword evidence="3" id="KW-0378">Hydrolase</keyword>
<dbReference type="GO" id="GO:0008270">
    <property type="term" value="F:zinc ion binding"/>
    <property type="evidence" value="ECO:0007669"/>
    <property type="project" value="InterPro"/>
</dbReference>
<sequence>MSERITWKDELIEVLKELDGYGHYSDIYDKIQERNRVSGLSKPSWKQTICKIIEDNSIDSDNFKGNNIFYSVFGKGKGYWGLNEYTPSNDETDAIFDDISYKEGKKIIKQHICRERNPKVIKKAKEIFLINHNNTLYCEACGFRFTDKYVVSDEFIEGHHIIPISELIEDSETRPEDIVMLCSNCHRMIHKIRPWLKKDELQKLFK</sequence>
<dbReference type="InterPro" id="IPR003615">
    <property type="entry name" value="HNH_nuc"/>
</dbReference>
<dbReference type="CDD" id="cd00085">
    <property type="entry name" value="HNHc"/>
    <property type="match status" value="1"/>
</dbReference>
<evidence type="ECO:0000313" key="4">
    <source>
        <dbReference type="Proteomes" id="UP000184038"/>
    </source>
</evidence>
<organism evidence="3 4">
    <name type="scientific">Anaerosporobacter mobilis DSM 15930</name>
    <dbReference type="NCBI Taxonomy" id="1120996"/>
    <lineage>
        <taxon>Bacteria</taxon>
        <taxon>Bacillati</taxon>
        <taxon>Bacillota</taxon>
        <taxon>Clostridia</taxon>
        <taxon>Lachnospirales</taxon>
        <taxon>Lachnospiraceae</taxon>
        <taxon>Anaerosporobacter</taxon>
    </lineage>
</organism>
<accession>A0A1M7M1N8</accession>
<dbReference type="GO" id="GO:0006355">
    <property type="term" value="P:regulation of DNA-templated transcription"/>
    <property type="evidence" value="ECO:0007669"/>
    <property type="project" value="InterPro"/>
</dbReference>
<reference evidence="3 4" key="1">
    <citation type="submission" date="2016-11" db="EMBL/GenBank/DDBJ databases">
        <authorList>
            <person name="Jaros S."/>
            <person name="Januszkiewicz K."/>
            <person name="Wedrychowicz H."/>
        </authorList>
    </citation>
    <scope>NUCLEOTIDE SEQUENCE [LARGE SCALE GENOMIC DNA]</scope>
    <source>
        <strain evidence="3 4">DSM 15930</strain>
    </source>
</reference>
<keyword evidence="3" id="KW-0540">Nuclease</keyword>
<dbReference type="InterPro" id="IPR002711">
    <property type="entry name" value="HNH"/>
</dbReference>
<protein>
    <submittedName>
        <fullName evidence="3">Putative restriction endonuclease</fullName>
    </submittedName>
</protein>
<dbReference type="GO" id="GO:0004519">
    <property type="term" value="F:endonuclease activity"/>
    <property type="evidence" value="ECO:0007669"/>
    <property type="project" value="UniProtKB-KW"/>
</dbReference>
<dbReference type="AlphaFoldDB" id="A0A1M7M1N8"/>
<keyword evidence="4" id="KW-1185">Reference proteome</keyword>
<dbReference type="PROSITE" id="PS51913">
    <property type="entry name" value="HTH_HARE"/>
    <property type="match status" value="1"/>
</dbReference>
<name>A0A1M7M1N8_9FIRM</name>
<gene>
    <name evidence="3" type="ORF">SAMN02746066_03556</name>
</gene>
<feature type="domain" description="HTH HARE-type" evidence="2">
    <location>
        <begin position="5"/>
        <end position="85"/>
    </location>
</feature>
<dbReference type="EMBL" id="FRCP01000019">
    <property type="protein sequence ID" value="SHM84596.1"/>
    <property type="molecule type" value="Genomic_DNA"/>
</dbReference>
<proteinExistence type="predicted"/>
<evidence type="ECO:0000313" key="3">
    <source>
        <dbReference type="EMBL" id="SHM84596.1"/>
    </source>
</evidence>